<evidence type="ECO:0000256" key="16">
    <source>
        <dbReference type="ARBA" id="ARBA00044900"/>
    </source>
</evidence>
<gene>
    <name evidence="27" type="ORF">NEMVEDRAFT_v1g974</name>
</gene>
<comment type="catalytic activity">
    <reaction evidence="12">
        <text>L-lysyl-L-alpha-amino acid(out) = L-lysyl-L-alpha-amino acid(in)</text>
        <dbReference type="Rhea" id="RHEA:79387"/>
        <dbReference type="ChEBI" id="CHEBI:229965"/>
    </reaction>
</comment>
<evidence type="ECO:0000256" key="20">
    <source>
        <dbReference type="ARBA" id="ARBA00044924"/>
    </source>
</evidence>
<dbReference type="OMA" id="LGWTYVD"/>
<evidence type="ECO:0000256" key="25">
    <source>
        <dbReference type="SAM" id="Phobius"/>
    </source>
</evidence>
<comment type="function">
    <text evidence="23">Lysosomal dipeptide uniporter that selectively exports lysine, arginine or histidine-containing dipeptides with a net positive charge from the lysosome lumen into the cytosol. Could play a role in a specific type of protein O-glycosylation indirectly regulating macrophages migration and tissue invasion. Also essential for liver homeostasis.</text>
</comment>
<feature type="transmembrane region" description="Helical" evidence="25">
    <location>
        <begin position="37"/>
        <end position="55"/>
    </location>
</feature>
<comment type="catalytic activity">
    <reaction evidence="11">
        <text>L-alpha-aminoacyl-L-histidine(out) = L-alpha-aminoacyl-L-histidine(in)</text>
        <dbReference type="Rhea" id="RHEA:79375"/>
        <dbReference type="ChEBI" id="CHEBI:229967"/>
    </reaction>
</comment>
<dbReference type="Proteomes" id="UP000001593">
    <property type="component" value="Unassembled WGS sequence"/>
</dbReference>
<dbReference type="InterPro" id="IPR011701">
    <property type="entry name" value="MFS"/>
</dbReference>
<keyword evidence="5 25" id="KW-1133">Transmembrane helix</keyword>
<evidence type="ECO:0000256" key="22">
    <source>
        <dbReference type="ARBA" id="ARBA00045018"/>
    </source>
</evidence>
<evidence type="ECO:0000313" key="27">
    <source>
        <dbReference type="EMBL" id="EDO28002.1"/>
    </source>
</evidence>
<comment type="catalytic activity">
    <reaction evidence="18">
        <text>L-histidyl-L-alpha-amino acid(out) = L-histidyl-L-alpha-amino acid(in)</text>
        <dbReference type="Rhea" id="RHEA:79379"/>
        <dbReference type="ChEBI" id="CHEBI:229964"/>
    </reaction>
</comment>
<evidence type="ECO:0000256" key="2">
    <source>
        <dbReference type="ARBA" id="ARBA00008335"/>
    </source>
</evidence>
<feature type="non-terminal residue" evidence="27">
    <location>
        <position position="1"/>
    </location>
</feature>
<comment type="catalytic activity">
    <reaction evidence="14">
        <text>L-aspartyl-L-lysine(out) = L-aspartyl-L-lysine(in)</text>
        <dbReference type="Rhea" id="RHEA:79411"/>
        <dbReference type="ChEBI" id="CHEBI:229953"/>
    </reaction>
</comment>
<evidence type="ECO:0000313" key="28">
    <source>
        <dbReference type="Proteomes" id="UP000001593"/>
    </source>
</evidence>
<comment type="catalytic activity">
    <reaction evidence="9">
        <text>L-histidyl-glycine(out) = L-histidyl-glycine(in)</text>
        <dbReference type="Rhea" id="RHEA:79395"/>
        <dbReference type="ChEBI" id="CHEBI:229957"/>
    </reaction>
</comment>
<accession>A7T7P8</accession>
<comment type="subcellular location">
    <subcellularLocation>
        <location evidence="1">Lysosome membrane</location>
        <topology evidence="1">Multi-pass membrane protein</topology>
    </subcellularLocation>
</comment>
<dbReference type="PANTHER" id="PTHR23512:SF3">
    <property type="entry name" value="MAJOR FACILITATOR SUPERFAMILY DOMAIN-CONTAINING PROTEIN 1"/>
    <property type="match status" value="1"/>
</dbReference>
<feature type="transmembrane region" description="Helical" evidence="25">
    <location>
        <begin position="227"/>
        <end position="248"/>
    </location>
</feature>
<feature type="non-terminal residue" evidence="27">
    <location>
        <position position="348"/>
    </location>
</feature>
<dbReference type="PhylomeDB" id="A7T7P8"/>
<evidence type="ECO:0000256" key="1">
    <source>
        <dbReference type="ARBA" id="ARBA00004155"/>
    </source>
</evidence>
<evidence type="ECO:0000256" key="18">
    <source>
        <dbReference type="ARBA" id="ARBA00044912"/>
    </source>
</evidence>
<dbReference type="HOGENOM" id="CLU_024694_3_1_1"/>
<feature type="domain" description="Major facilitator superfamily (MFS) profile" evidence="26">
    <location>
        <begin position="189"/>
        <end position="348"/>
    </location>
</feature>
<evidence type="ECO:0000256" key="17">
    <source>
        <dbReference type="ARBA" id="ARBA00044903"/>
    </source>
</evidence>
<dbReference type="eggNOG" id="KOG4686">
    <property type="taxonomic scope" value="Eukaryota"/>
</dbReference>
<evidence type="ECO:0000259" key="26">
    <source>
        <dbReference type="PROSITE" id="PS50850"/>
    </source>
</evidence>
<evidence type="ECO:0000256" key="5">
    <source>
        <dbReference type="ARBA" id="ARBA00022989"/>
    </source>
</evidence>
<dbReference type="GO" id="GO:0005765">
    <property type="term" value="C:lysosomal membrane"/>
    <property type="evidence" value="ECO:0007669"/>
    <property type="project" value="UniProtKB-SubCell"/>
</dbReference>
<evidence type="ECO:0000256" key="12">
    <source>
        <dbReference type="ARBA" id="ARBA00044891"/>
    </source>
</evidence>
<dbReference type="PANTHER" id="PTHR23512">
    <property type="entry name" value="MAJOR FACILITATOR SUPERFAMILY DOMAIN-CONTAINING PROTEIN 1"/>
    <property type="match status" value="1"/>
</dbReference>
<keyword evidence="28" id="KW-1185">Reference proteome</keyword>
<evidence type="ECO:0000256" key="24">
    <source>
        <dbReference type="ARBA" id="ARBA00046376"/>
    </source>
</evidence>
<dbReference type="AlphaFoldDB" id="A7T7P8"/>
<keyword evidence="3" id="KW-0813">Transport</keyword>
<feature type="transmembrane region" description="Helical" evidence="25">
    <location>
        <begin position="190"/>
        <end position="215"/>
    </location>
</feature>
<keyword evidence="6 25" id="KW-0472">Membrane</keyword>
<feature type="transmembrane region" description="Helical" evidence="25">
    <location>
        <begin position="12"/>
        <end position="31"/>
    </location>
</feature>
<protein>
    <recommendedName>
        <fullName evidence="21">Lysosomal dipeptide transporter MFSD1</fullName>
    </recommendedName>
    <alternativeName>
        <fullName evidence="22">Major facilitator superfamily domain-containing protein 1</fullName>
    </alternativeName>
</protein>
<evidence type="ECO:0000256" key="19">
    <source>
        <dbReference type="ARBA" id="ARBA00044919"/>
    </source>
</evidence>
<dbReference type="EMBL" id="DS472235">
    <property type="protein sequence ID" value="EDO28002.1"/>
    <property type="molecule type" value="Genomic_DNA"/>
</dbReference>
<comment type="catalytic activity">
    <reaction evidence="15">
        <text>L-arginyl-L-alpha-amino acid(out) = L-arginyl-L-alpha-amino acid(in)</text>
        <dbReference type="Rhea" id="RHEA:79371"/>
        <dbReference type="ChEBI" id="CHEBI:84315"/>
    </reaction>
</comment>
<dbReference type="PROSITE" id="PS50850">
    <property type="entry name" value="MFS"/>
    <property type="match status" value="1"/>
</dbReference>
<dbReference type="GO" id="GO:0022857">
    <property type="term" value="F:transmembrane transporter activity"/>
    <property type="evidence" value="ECO:0007669"/>
    <property type="project" value="InterPro"/>
</dbReference>
<feature type="transmembrane region" description="Helical" evidence="25">
    <location>
        <begin position="280"/>
        <end position="301"/>
    </location>
</feature>
<comment type="similarity">
    <text evidence="2">Belongs to the major facilitator superfamily.</text>
</comment>
<dbReference type="Gene3D" id="1.20.1250.20">
    <property type="entry name" value="MFS general substrate transporter like domains"/>
    <property type="match status" value="1"/>
</dbReference>
<dbReference type="InterPro" id="IPR036259">
    <property type="entry name" value="MFS_trans_sf"/>
</dbReference>
<reference evidence="27 28" key="1">
    <citation type="journal article" date="2007" name="Science">
        <title>Sea anemone genome reveals ancestral eumetazoan gene repertoire and genomic organization.</title>
        <authorList>
            <person name="Putnam N.H."/>
            <person name="Srivastava M."/>
            <person name="Hellsten U."/>
            <person name="Dirks B."/>
            <person name="Chapman J."/>
            <person name="Salamov A."/>
            <person name="Terry A."/>
            <person name="Shapiro H."/>
            <person name="Lindquist E."/>
            <person name="Kapitonov V.V."/>
            <person name="Jurka J."/>
            <person name="Genikhovich G."/>
            <person name="Grigoriev I.V."/>
            <person name="Lucas S.M."/>
            <person name="Steele R.E."/>
            <person name="Finnerty J.R."/>
            <person name="Technau U."/>
            <person name="Martindale M.Q."/>
            <person name="Rokhsar D.S."/>
        </authorList>
    </citation>
    <scope>NUCLEOTIDE SEQUENCE [LARGE SCALE GENOMIC DNA]</scope>
    <source>
        <strain evidence="28">CH2 X CH6</strain>
    </source>
</reference>
<sequence>DMAKDTSNYVLLYSLYSYPNVILCFFGGFLLDRVFGVRLGTLIFSAFVLAGQVSVEQRLWLRKSSQIKHRANRNAINILLKTLCISLTKATTFHFHILVENSEELSDHTLKQAKAYFLRGRIGILLSTDSKVITHYINRSKQSLVCLFSFICGICVGVLDKRSARILQKDEGKTGEMIQLRDVKDFPLSLWLIFLICVAYYVAVFPFVGLGLAFFQEKFDLTPDTAGAVNSIVFIISAAASPVLGFMVDRTGKNVFWVLLAVVLTLVAHGMVAFTFWNPFVAMSVLGVAYSLLACALWPLVSLVVPGHQLGTAYGFMQSIQNLGLAVITQVAGIIVDNNGYLILEIFF</sequence>
<evidence type="ECO:0000256" key="4">
    <source>
        <dbReference type="ARBA" id="ARBA00022692"/>
    </source>
</evidence>
<dbReference type="InterPro" id="IPR020846">
    <property type="entry name" value="MFS_dom"/>
</dbReference>
<comment type="catalytic activity">
    <reaction evidence="16">
        <text>L-lysyl-L-lysine(out) = L-lysyl-L-lysine(in)</text>
        <dbReference type="Rhea" id="RHEA:79403"/>
        <dbReference type="ChEBI" id="CHEBI:229956"/>
    </reaction>
</comment>
<evidence type="ECO:0000256" key="14">
    <source>
        <dbReference type="ARBA" id="ARBA00044898"/>
    </source>
</evidence>
<proteinExistence type="inferred from homology"/>
<comment type="catalytic activity">
    <reaction evidence="17">
        <text>L-arginyl-glycine(out) = L-arginyl-glycine(in)</text>
        <dbReference type="Rhea" id="RHEA:79391"/>
        <dbReference type="ChEBI" id="CHEBI:229955"/>
    </reaction>
</comment>
<keyword evidence="4 25" id="KW-0812">Transmembrane</keyword>
<feature type="transmembrane region" description="Helical" evidence="25">
    <location>
        <begin position="255"/>
        <end position="274"/>
    </location>
</feature>
<organism evidence="27 28">
    <name type="scientific">Nematostella vectensis</name>
    <name type="common">Starlet sea anemone</name>
    <dbReference type="NCBI Taxonomy" id="45351"/>
    <lineage>
        <taxon>Eukaryota</taxon>
        <taxon>Metazoa</taxon>
        <taxon>Cnidaria</taxon>
        <taxon>Anthozoa</taxon>
        <taxon>Hexacorallia</taxon>
        <taxon>Actiniaria</taxon>
        <taxon>Edwardsiidae</taxon>
        <taxon>Nematostella</taxon>
    </lineage>
</organism>
<keyword evidence="7" id="KW-0458">Lysosome</keyword>
<dbReference type="SUPFAM" id="SSF103473">
    <property type="entry name" value="MFS general substrate transporter"/>
    <property type="match status" value="1"/>
</dbReference>
<evidence type="ECO:0000256" key="8">
    <source>
        <dbReference type="ARBA" id="ARBA00044876"/>
    </source>
</evidence>
<dbReference type="InParanoid" id="A7T7P8"/>
<comment type="catalytic activity">
    <reaction evidence="10">
        <text>L-alpha-aminoacyl-L-arginine(out) = L-alpha-aminoacyl-L-arginine(in)</text>
        <dbReference type="Rhea" id="RHEA:79367"/>
        <dbReference type="ChEBI" id="CHEBI:229968"/>
    </reaction>
</comment>
<feature type="transmembrane region" description="Helical" evidence="25">
    <location>
        <begin position="142"/>
        <end position="159"/>
    </location>
</feature>
<dbReference type="GO" id="GO:0005764">
    <property type="term" value="C:lysosome"/>
    <property type="evidence" value="ECO:0000318"/>
    <property type="project" value="GO_Central"/>
</dbReference>
<comment type="catalytic activity">
    <reaction evidence="19">
        <text>L-alanyl-L-lysine(out) = L-alanyl-L-lysine(in)</text>
        <dbReference type="Rhea" id="RHEA:79415"/>
        <dbReference type="ChEBI" id="CHEBI:192470"/>
    </reaction>
</comment>
<evidence type="ECO:0000256" key="9">
    <source>
        <dbReference type="ARBA" id="ARBA00044878"/>
    </source>
</evidence>
<evidence type="ECO:0000256" key="10">
    <source>
        <dbReference type="ARBA" id="ARBA00044881"/>
    </source>
</evidence>
<evidence type="ECO:0000256" key="7">
    <source>
        <dbReference type="ARBA" id="ARBA00023228"/>
    </source>
</evidence>
<evidence type="ECO:0000256" key="3">
    <source>
        <dbReference type="ARBA" id="ARBA00022448"/>
    </source>
</evidence>
<evidence type="ECO:0000256" key="21">
    <source>
        <dbReference type="ARBA" id="ARBA00044985"/>
    </source>
</evidence>
<dbReference type="FunCoup" id="A7T7P8">
    <property type="interactions" value="467"/>
</dbReference>
<dbReference type="InterPro" id="IPR052187">
    <property type="entry name" value="MFSD1"/>
</dbReference>
<feature type="transmembrane region" description="Helical" evidence="25">
    <location>
        <begin position="76"/>
        <end position="97"/>
    </location>
</feature>
<name>A7T7P8_NEMVE</name>
<dbReference type="Pfam" id="PF07690">
    <property type="entry name" value="MFS_1"/>
    <property type="match status" value="1"/>
</dbReference>
<comment type="catalytic activity">
    <reaction evidence="8">
        <text>L-lysyl-L-alanine(out) = L-lysyl-L-alanine(in)</text>
        <dbReference type="Rhea" id="RHEA:79399"/>
        <dbReference type="ChEBI" id="CHEBI:229954"/>
    </reaction>
</comment>
<evidence type="ECO:0000256" key="11">
    <source>
        <dbReference type="ARBA" id="ARBA00044884"/>
    </source>
</evidence>
<evidence type="ECO:0000256" key="13">
    <source>
        <dbReference type="ARBA" id="ARBA00044893"/>
    </source>
</evidence>
<evidence type="ECO:0000256" key="6">
    <source>
        <dbReference type="ARBA" id="ARBA00023136"/>
    </source>
</evidence>
<comment type="catalytic activity">
    <reaction evidence="13">
        <text>L-alpha-aminoacyl-L-lysine(out) = L-alpha-aminoacyl-L-lysine(in)</text>
        <dbReference type="Rhea" id="RHEA:79383"/>
        <dbReference type="ChEBI" id="CHEBI:229966"/>
    </reaction>
</comment>
<comment type="catalytic activity">
    <reaction evidence="20">
        <text>L-lysyl-glycine(out) = L-lysyl-glycine(in)</text>
        <dbReference type="Rhea" id="RHEA:79407"/>
        <dbReference type="ChEBI" id="CHEBI:191202"/>
    </reaction>
</comment>
<evidence type="ECO:0000256" key="23">
    <source>
        <dbReference type="ARBA" id="ARBA00045709"/>
    </source>
</evidence>
<comment type="subunit">
    <text evidence="24">Homodimer. Interacts with lysosomal protein GLMP (via lumenal domain); the interaction starts while both proteins are still in the endoplasmic reticulum and is required for stabilization of MFSD1 in lysosomes but has no direct effect on its targeting to lysosomes or transporter activity.</text>
</comment>
<evidence type="ECO:0000256" key="15">
    <source>
        <dbReference type="ARBA" id="ARBA00044899"/>
    </source>
</evidence>